<evidence type="ECO:0000256" key="1">
    <source>
        <dbReference type="SAM" id="MobiDB-lite"/>
    </source>
</evidence>
<sequence>MTTVGNFHLASTGEESANSSLTLATASTSGTCT</sequence>
<keyword evidence="3" id="KW-1185">Reference proteome</keyword>
<feature type="non-terminal residue" evidence="2">
    <location>
        <position position="33"/>
    </location>
</feature>
<feature type="compositionally biased region" description="Low complexity" evidence="1">
    <location>
        <begin position="16"/>
        <end position="33"/>
    </location>
</feature>
<organism evidence="2 3">
    <name type="scientific">Trifolium medium</name>
    <dbReference type="NCBI Taxonomy" id="97028"/>
    <lineage>
        <taxon>Eukaryota</taxon>
        <taxon>Viridiplantae</taxon>
        <taxon>Streptophyta</taxon>
        <taxon>Embryophyta</taxon>
        <taxon>Tracheophyta</taxon>
        <taxon>Spermatophyta</taxon>
        <taxon>Magnoliopsida</taxon>
        <taxon>eudicotyledons</taxon>
        <taxon>Gunneridae</taxon>
        <taxon>Pentapetalae</taxon>
        <taxon>rosids</taxon>
        <taxon>fabids</taxon>
        <taxon>Fabales</taxon>
        <taxon>Fabaceae</taxon>
        <taxon>Papilionoideae</taxon>
        <taxon>50 kb inversion clade</taxon>
        <taxon>NPAAA clade</taxon>
        <taxon>Hologalegina</taxon>
        <taxon>IRL clade</taxon>
        <taxon>Trifolieae</taxon>
        <taxon>Trifolium</taxon>
    </lineage>
</organism>
<dbReference type="AlphaFoldDB" id="A0A392W127"/>
<evidence type="ECO:0000313" key="2">
    <source>
        <dbReference type="EMBL" id="MCI94384.1"/>
    </source>
</evidence>
<feature type="region of interest" description="Disordered" evidence="1">
    <location>
        <begin position="1"/>
        <end position="33"/>
    </location>
</feature>
<evidence type="ECO:0000313" key="3">
    <source>
        <dbReference type="Proteomes" id="UP000265520"/>
    </source>
</evidence>
<dbReference type="EMBL" id="LXQA011354739">
    <property type="protein sequence ID" value="MCI94384.1"/>
    <property type="molecule type" value="Genomic_DNA"/>
</dbReference>
<name>A0A392W127_9FABA</name>
<dbReference type="Proteomes" id="UP000265520">
    <property type="component" value="Unassembled WGS sequence"/>
</dbReference>
<comment type="caution">
    <text evidence="2">The sequence shown here is derived from an EMBL/GenBank/DDBJ whole genome shotgun (WGS) entry which is preliminary data.</text>
</comment>
<proteinExistence type="predicted"/>
<reference evidence="2 3" key="1">
    <citation type="journal article" date="2018" name="Front. Plant Sci.">
        <title>Red Clover (Trifolium pratense) and Zigzag Clover (T. medium) - A Picture of Genomic Similarities and Differences.</title>
        <authorList>
            <person name="Dluhosova J."/>
            <person name="Istvanek J."/>
            <person name="Nedelnik J."/>
            <person name="Repkova J."/>
        </authorList>
    </citation>
    <scope>NUCLEOTIDE SEQUENCE [LARGE SCALE GENOMIC DNA]</scope>
    <source>
        <strain evidence="3">cv. 10/8</strain>
        <tissue evidence="2">Leaf</tissue>
    </source>
</reference>
<protein>
    <submittedName>
        <fullName evidence="2">Uncharacterized protein</fullName>
    </submittedName>
</protein>
<accession>A0A392W127</accession>